<keyword evidence="2" id="KW-1185">Reference proteome</keyword>
<dbReference type="EMBL" id="BDQI01000073">
    <property type="protein sequence ID" value="GAX58948.1"/>
    <property type="molecule type" value="Genomic_DNA"/>
</dbReference>
<proteinExistence type="predicted"/>
<reference evidence="2" key="1">
    <citation type="submission" date="2017-05" db="EMBL/GenBank/DDBJ databases">
        <title>Streptomyces olivochromogenes NBRC 3561 whole genome shotgun sequence.</title>
        <authorList>
            <person name="Dohra H."/>
            <person name="Kodani S."/>
        </authorList>
    </citation>
    <scope>NUCLEOTIDE SEQUENCE [LARGE SCALE GENOMIC DNA]</scope>
    <source>
        <strain evidence="2">NBRC 3561</strain>
    </source>
</reference>
<gene>
    <name evidence="1" type="ORF">SO3561_10523</name>
</gene>
<name>A0A286PHB9_STROL</name>
<dbReference type="RefSeq" id="WP_067383726.1">
    <property type="nucleotide sequence ID" value="NZ_BDQI01000073.1"/>
</dbReference>
<evidence type="ECO:0000313" key="1">
    <source>
        <dbReference type="EMBL" id="GAX58948.1"/>
    </source>
</evidence>
<sequence>MTMPLGADACMTDLLDRLSVSVDSLTDELTAEILNGERSYAEGMLLSHEQYGRPAGGGPTQGCQLLFFRVSLVSWSQ</sequence>
<accession>A0A286PHB9</accession>
<evidence type="ECO:0000313" key="2">
    <source>
        <dbReference type="Proteomes" id="UP000217446"/>
    </source>
</evidence>
<protein>
    <submittedName>
        <fullName evidence="1">Uncharacterized protein</fullName>
    </submittedName>
</protein>
<dbReference type="AlphaFoldDB" id="A0A286PHB9"/>
<organism evidence="1 2">
    <name type="scientific">Streptomyces olivochromogenes</name>
    <dbReference type="NCBI Taxonomy" id="1963"/>
    <lineage>
        <taxon>Bacteria</taxon>
        <taxon>Bacillati</taxon>
        <taxon>Actinomycetota</taxon>
        <taxon>Actinomycetes</taxon>
        <taxon>Kitasatosporales</taxon>
        <taxon>Streptomycetaceae</taxon>
        <taxon>Streptomyces</taxon>
    </lineage>
</organism>
<comment type="caution">
    <text evidence="1">The sequence shown here is derived from an EMBL/GenBank/DDBJ whole genome shotgun (WGS) entry which is preliminary data.</text>
</comment>
<dbReference type="Proteomes" id="UP000217446">
    <property type="component" value="Unassembled WGS sequence"/>
</dbReference>